<reference evidence="7" key="1">
    <citation type="journal article" date="2019" name="Int. J. Syst. Evol. Microbiol.">
        <title>The Global Catalogue of Microorganisms (GCM) 10K type strain sequencing project: providing services to taxonomists for standard genome sequencing and annotation.</title>
        <authorList>
            <consortium name="The Broad Institute Genomics Platform"/>
            <consortium name="The Broad Institute Genome Sequencing Center for Infectious Disease"/>
            <person name="Wu L."/>
            <person name="Ma J."/>
        </authorList>
    </citation>
    <scope>NUCLEOTIDE SEQUENCE [LARGE SCALE GENOMIC DNA]</scope>
    <source>
        <strain evidence="7">KCTC 42644</strain>
    </source>
</reference>
<dbReference type="InterPro" id="IPR029016">
    <property type="entry name" value="GAF-like_dom_sf"/>
</dbReference>
<evidence type="ECO:0000313" key="6">
    <source>
        <dbReference type="EMBL" id="MFC3714087.1"/>
    </source>
</evidence>
<keyword evidence="2" id="KW-0238">DNA-binding</keyword>
<dbReference type="SUPFAM" id="SSF55781">
    <property type="entry name" value="GAF domain-like"/>
    <property type="match status" value="1"/>
</dbReference>
<dbReference type="RefSeq" id="WP_380863193.1">
    <property type="nucleotide sequence ID" value="NZ_JBHRXV010000011.1"/>
</dbReference>
<dbReference type="Pfam" id="PF09339">
    <property type="entry name" value="HTH_IclR"/>
    <property type="match status" value="1"/>
</dbReference>
<evidence type="ECO:0000256" key="3">
    <source>
        <dbReference type="ARBA" id="ARBA00023163"/>
    </source>
</evidence>
<name>A0ABV7XD66_9SPHN</name>
<sequence>MREGGEGRVGVADRTLDVLEAVRDAGTASLPAVAAACGLPLPTVHRMAKALIERGYLVAYRRGLCGLGPACLTLGAGLSLNAMLREAGAAELKSLARACGTHAHLGVFEGDMVTYLAKARHGRSELPTTEGTQLEAYCSGIGKVLLAQFEAAELDRYLGQGAFVSLTDATVTDPAALRALIATARARGWATDMGEVMPDLFCVAVPVRDAAGHGVAALSVSYRAPAMAEDELAASLPALREAAGRIEAKLFR</sequence>
<evidence type="ECO:0000259" key="4">
    <source>
        <dbReference type="PROSITE" id="PS51077"/>
    </source>
</evidence>
<keyword evidence="3" id="KW-0804">Transcription</keyword>
<protein>
    <submittedName>
        <fullName evidence="6">IclR family transcriptional regulator</fullName>
    </submittedName>
</protein>
<keyword evidence="7" id="KW-1185">Reference proteome</keyword>
<dbReference type="SUPFAM" id="SSF46785">
    <property type="entry name" value="Winged helix' DNA-binding domain"/>
    <property type="match status" value="1"/>
</dbReference>
<evidence type="ECO:0000313" key="7">
    <source>
        <dbReference type="Proteomes" id="UP001595615"/>
    </source>
</evidence>
<dbReference type="PROSITE" id="PS51077">
    <property type="entry name" value="HTH_ICLR"/>
    <property type="match status" value="1"/>
</dbReference>
<dbReference type="InterPro" id="IPR005471">
    <property type="entry name" value="Tscrpt_reg_IclR_N"/>
</dbReference>
<evidence type="ECO:0000256" key="2">
    <source>
        <dbReference type="ARBA" id="ARBA00023125"/>
    </source>
</evidence>
<evidence type="ECO:0000256" key="1">
    <source>
        <dbReference type="ARBA" id="ARBA00023015"/>
    </source>
</evidence>
<dbReference type="PANTHER" id="PTHR30136:SF35">
    <property type="entry name" value="HTH-TYPE TRANSCRIPTIONAL REGULATOR RV1719"/>
    <property type="match status" value="1"/>
</dbReference>
<organism evidence="6 7">
    <name type="scientific">Sphingoaurantiacus capsulatus</name>
    <dbReference type="NCBI Taxonomy" id="1771310"/>
    <lineage>
        <taxon>Bacteria</taxon>
        <taxon>Pseudomonadati</taxon>
        <taxon>Pseudomonadota</taxon>
        <taxon>Alphaproteobacteria</taxon>
        <taxon>Sphingomonadales</taxon>
        <taxon>Sphingosinicellaceae</taxon>
        <taxon>Sphingoaurantiacus</taxon>
    </lineage>
</organism>
<evidence type="ECO:0000259" key="5">
    <source>
        <dbReference type="PROSITE" id="PS51078"/>
    </source>
</evidence>
<dbReference type="Gene3D" id="1.10.10.10">
    <property type="entry name" value="Winged helix-like DNA-binding domain superfamily/Winged helix DNA-binding domain"/>
    <property type="match status" value="1"/>
</dbReference>
<dbReference type="EMBL" id="JBHRXV010000011">
    <property type="protein sequence ID" value="MFC3714087.1"/>
    <property type="molecule type" value="Genomic_DNA"/>
</dbReference>
<dbReference type="Pfam" id="PF01614">
    <property type="entry name" value="IclR_C"/>
    <property type="match status" value="1"/>
</dbReference>
<dbReference type="InterPro" id="IPR014757">
    <property type="entry name" value="Tscrpt_reg_IclR_C"/>
</dbReference>
<dbReference type="Proteomes" id="UP001595615">
    <property type="component" value="Unassembled WGS sequence"/>
</dbReference>
<dbReference type="PANTHER" id="PTHR30136">
    <property type="entry name" value="HELIX-TURN-HELIX TRANSCRIPTIONAL REGULATOR, ICLR FAMILY"/>
    <property type="match status" value="1"/>
</dbReference>
<gene>
    <name evidence="6" type="ORF">ACFOMD_16065</name>
</gene>
<accession>A0ABV7XD66</accession>
<keyword evidence="1" id="KW-0805">Transcription regulation</keyword>
<feature type="domain" description="IclR-ED" evidence="5">
    <location>
        <begin position="70"/>
        <end position="252"/>
    </location>
</feature>
<dbReference type="SMART" id="SM00346">
    <property type="entry name" value="HTH_ICLR"/>
    <property type="match status" value="1"/>
</dbReference>
<dbReference type="InterPro" id="IPR050707">
    <property type="entry name" value="HTH_MetabolicPath_Reg"/>
</dbReference>
<proteinExistence type="predicted"/>
<dbReference type="InterPro" id="IPR036390">
    <property type="entry name" value="WH_DNA-bd_sf"/>
</dbReference>
<dbReference type="PROSITE" id="PS51078">
    <property type="entry name" value="ICLR_ED"/>
    <property type="match status" value="1"/>
</dbReference>
<feature type="domain" description="HTH iclR-type" evidence="4">
    <location>
        <begin position="9"/>
        <end position="64"/>
    </location>
</feature>
<dbReference type="Gene3D" id="3.30.450.40">
    <property type="match status" value="1"/>
</dbReference>
<dbReference type="InterPro" id="IPR036388">
    <property type="entry name" value="WH-like_DNA-bd_sf"/>
</dbReference>
<comment type="caution">
    <text evidence="6">The sequence shown here is derived from an EMBL/GenBank/DDBJ whole genome shotgun (WGS) entry which is preliminary data.</text>
</comment>